<evidence type="ECO:0000313" key="7">
    <source>
        <dbReference type="Proteomes" id="UP000310158"/>
    </source>
</evidence>
<evidence type="ECO:0000256" key="3">
    <source>
        <dbReference type="ARBA" id="ARBA00034808"/>
    </source>
</evidence>
<dbReference type="PROSITE" id="PS51194">
    <property type="entry name" value="HELICASE_CTER"/>
    <property type="match status" value="1"/>
</dbReference>
<accession>A0A4S4LMI4</accession>
<dbReference type="PANTHER" id="PTHR13710">
    <property type="entry name" value="DNA HELICASE RECQ FAMILY MEMBER"/>
    <property type="match status" value="1"/>
</dbReference>
<dbReference type="SUPFAM" id="SSF52540">
    <property type="entry name" value="P-loop containing nucleoside triphosphate hydrolases"/>
    <property type="match status" value="1"/>
</dbReference>
<dbReference type="EMBL" id="SGPL01000363">
    <property type="protein sequence ID" value="THH13339.1"/>
    <property type="molecule type" value="Genomic_DNA"/>
</dbReference>
<organism evidence="6 7">
    <name type="scientific">Bondarzewia mesenterica</name>
    <dbReference type="NCBI Taxonomy" id="1095465"/>
    <lineage>
        <taxon>Eukaryota</taxon>
        <taxon>Fungi</taxon>
        <taxon>Dikarya</taxon>
        <taxon>Basidiomycota</taxon>
        <taxon>Agaricomycotina</taxon>
        <taxon>Agaricomycetes</taxon>
        <taxon>Russulales</taxon>
        <taxon>Bondarzewiaceae</taxon>
        <taxon>Bondarzewia</taxon>
    </lineage>
</organism>
<feature type="region of interest" description="Disordered" evidence="4">
    <location>
        <begin position="999"/>
        <end position="1020"/>
    </location>
</feature>
<feature type="compositionally biased region" description="Polar residues" evidence="4">
    <location>
        <begin position="1439"/>
        <end position="1451"/>
    </location>
</feature>
<dbReference type="EC" id="5.6.2.4" evidence="3"/>
<protein>
    <recommendedName>
        <fullName evidence="3">DNA 3'-5' helicase</fullName>
        <ecNumber evidence="3">5.6.2.4</ecNumber>
    </recommendedName>
</protein>
<comment type="caution">
    <text evidence="6">The sequence shown here is derived from an EMBL/GenBank/DDBJ whole genome shotgun (WGS) entry which is preliminary data.</text>
</comment>
<feature type="compositionally biased region" description="Low complexity" evidence="4">
    <location>
        <begin position="58"/>
        <end position="69"/>
    </location>
</feature>
<dbReference type="GO" id="GO:0005694">
    <property type="term" value="C:chromosome"/>
    <property type="evidence" value="ECO:0007669"/>
    <property type="project" value="TreeGrafter"/>
</dbReference>
<dbReference type="Gene3D" id="3.40.50.300">
    <property type="entry name" value="P-loop containing nucleotide triphosphate hydrolases"/>
    <property type="match status" value="2"/>
</dbReference>
<evidence type="ECO:0000256" key="1">
    <source>
        <dbReference type="ARBA" id="ARBA00005446"/>
    </source>
</evidence>
<comment type="similarity">
    <text evidence="1">Belongs to the helicase family. RecQ subfamily.</text>
</comment>
<feature type="domain" description="Helicase C-terminal" evidence="5">
    <location>
        <begin position="1230"/>
        <end position="1376"/>
    </location>
</feature>
<dbReference type="InterPro" id="IPR027417">
    <property type="entry name" value="P-loop_NTPase"/>
</dbReference>
<dbReference type="OrthoDB" id="2507344at2759"/>
<dbReference type="Pfam" id="PF12013">
    <property type="entry name" value="OrsD"/>
    <property type="match status" value="1"/>
</dbReference>
<gene>
    <name evidence="6" type="ORF">EW146_g6867</name>
</gene>
<evidence type="ECO:0000256" key="2">
    <source>
        <dbReference type="ARBA" id="ARBA00034617"/>
    </source>
</evidence>
<reference evidence="6 7" key="1">
    <citation type="submission" date="2019-02" db="EMBL/GenBank/DDBJ databases">
        <title>Genome sequencing of the rare red list fungi Bondarzewia mesenterica.</title>
        <authorList>
            <person name="Buettner E."/>
            <person name="Kellner H."/>
        </authorList>
    </citation>
    <scope>NUCLEOTIDE SEQUENCE [LARGE SCALE GENOMIC DNA]</scope>
    <source>
        <strain evidence="6 7">DSM 108281</strain>
    </source>
</reference>
<evidence type="ECO:0000256" key="4">
    <source>
        <dbReference type="SAM" id="MobiDB-lite"/>
    </source>
</evidence>
<feature type="region of interest" description="Disordered" evidence="4">
    <location>
        <begin position="171"/>
        <end position="216"/>
    </location>
</feature>
<feature type="compositionally biased region" description="Low complexity" evidence="4">
    <location>
        <begin position="1009"/>
        <end position="1020"/>
    </location>
</feature>
<feature type="compositionally biased region" description="Polar residues" evidence="4">
    <location>
        <begin position="1505"/>
        <end position="1515"/>
    </location>
</feature>
<dbReference type="GO" id="GO:0009378">
    <property type="term" value="F:four-way junction helicase activity"/>
    <property type="evidence" value="ECO:0007669"/>
    <property type="project" value="TreeGrafter"/>
</dbReference>
<evidence type="ECO:0000259" key="5">
    <source>
        <dbReference type="PROSITE" id="PS51194"/>
    </source>
</evidence>
<dbReference type="PANTHER" id="PTHR13710:SF154">
    <property type="entry name" value="RECQ HELICASE, PUTATIVE (AFU_ORTHOLOGUE AFUA_6G14720)-RELATED"/>
    <property type="match status" value="1"/>
</dbReference>
<dbReference type="GO" id="GO:0043138">
    <property type="term" value="F:3'-5' DNA helicase activity"/>
    <property type="evidence" value="ECO:0007669"/>
    <property type="project" value="UniProtKB-EC"/>
</dbReference>
<dbReference type="Proteomes" id="UP000310158">
    <property type="component" value="Unassembled WGS sequence"/>
</dbReference>
<feature type="compositionally biased region" description="Low complexity" evidence="4">
    <location>
        <begin position="171"/>
        <end position="185"/>
    </location>
</feature>
<feature type="compositionally biased region" description="Polar residues" evidence="4">
    <location>
        <begin position="1461"/>
        <end position="1473"/>
    </location>
</feature>
<dbReference type="SMART" id="SM00490">
    <property type="entry name" value="HELICc"/>
    <property type="match status" value="1"/>
</dbReference>
<keyword evidence="7" id="KW-1185">Reference proteome</keyword>
<name>A0A4S4LMI4_9AGAM</name>
<sequence>MNPQSTVPLSSHTHAVSSSRVPTSHDNPSHPFSPSRAESSSNPRSASPLNLPTLSHGTSAPSHTAPSSSRDTPAESSKVHGNTVDSTKTKLTTCTRCGVSVLNMNLHVRSNHQTSTEVMYTGETEPSPVVRNADTQCFHCARCSKGYRDPVSLKSHVKRCTFYAGVPTSSLPDDPQDLDPLPSGDLQRHSSLSHTKIMSPSPYSPTASPKAFTLPEPSSKPPFEESLYFWPPDEHTVVIHPRINLPALGLIVNTKYKIVICISCRHAVSLSTVATHLKKHARAIHSPPGLAESLAQEYGIDDNTPLSFPRDHPPPIFGIEVEEAPFYFCSRCRRGYTAHSRRAYFPVDEKRLQPSTIQNSDHVKLFLSALSPLEDFAKLPLIAPAHDLDLGTFMHRERWIDHVQGFTPDTIADIVRASTPLDGPLHGLRPHTVMYIKGIQQVITKHAAFGIPRKFAQVGDGQTLVSFNRVEPSTVDKYAGWLNRLLVSVIRFARGWTHAYTFPLTEQQKTNAFTLYDALNNGADLFHHIHALTFSLFAHIKTDHHQDKYFSAVNRFLVLASLHPKGHFKQASEITQIIAALVYCNRTTMFYESEQLVASQNMSINDAYETVKIYLTDMQTTPMAYLYNVHVLLKSIRSGEENNPTASFTDDRYRELSYQGDLIHLDGFTRLVQGVVAEYRKIIQDEVFFGLAIPVDFVLDFDISALHDNPRNFAPGFCFLDDPRNGFDKLRNKYACWLLSDPERANAYTYIHNGALIWKPESSYRLLDAFQRAREKLLVVTIVSAGPSARATEIARELLRNISGTELRHLLILYHNLCIVGIQDKTSHQHLRNHFIPHCPNYQVSHELVSNLVLFRPFETMLVTFFKGKESGHRFYLYLWPRYDTQDIVNAVDTMLASYSVPRRSIILALSSRFANTVPSSAHSFDSTGDPHLFERSKEFFFDLMQNHNSTTSFLKYAVDSNSVAHTDPRHILGCIKTSIAWHDIINIANGRRLRVTVDDTERASETHPSTASAPSLPSASSDILRLSNALTWLHDILGRHPPPRPSEALRQRSTIAVHPQRLFDLRKFLDDPTASFRCPEQAELIEKMQARQNHILAILPCGIGKTFMVLFQAKVYDYDKVTVVLLPISGLHADFQRRSNELRVAYAEWTADKPYNPDVSIVFCNKLVHEKRLTRIVFDEAYKILTDSAYREVFSVIKELVESIECPFVFFVRLSSAHSRGSVPQLLLSLVAYLEDCTSRYSSEDRAMVFCRTRSDTEAVAMALGLRPYYAQISEEGKVLNRQIFDDWVSGRDPIIVSTSILGCGIDLPSVRDVVHYQLAYTALDKHQQENRAGRDGRPANAVTFLADNSTSSTTKSTPYDFGADLLLPWAKDLSTCRRITPAFFMDGVADPCTNLGGAQLCDNCLRRVDQPIPRIPSSLPTNPYYVPATLPLHAPLSTSRQSVPRQSGIPSMPPPSITPARSLTLSRTPKTPTLPPRSLPMGIPRLALQPTPSFLNGPRSPSLPRSIQQFSTPSSSHVQSSGAGSARPLSSTGFQIKLTTQQAARGQETYQSLTTTIDRALLILVDFCPPCWVRGMEDWQQHHMDSCPQDVVTAQDDDWRQWRASGIQLPDRYCFRCCIPQRGINGWHPFIQSNTSCPYHNIIKSSIYALAMHATEGNALLSQCDFVPPEAMASMDSFSQWLVERPTDLGIQTYKPFTNLLRLFVWLVGHLNLLS</sequence>
<feature type="compositionally biased region" description="Low complexity" evidence="4">
    <location>
        <begin position="1516"/>
        <end position="1528"/>
    </location>
</feature>
<dbReference type="GO" id="GO:0005737">
    <property type="term" value="C:cytoplasm"/>
    <property type="evidence" value="ECO:0007669"/>
    <property type="project" value="TreeGrafter"/>
</dbReference>
<dbReference type="GO" id="GO:0000724">
    <property type="term" value="P:double-strand break repair via homologous recombination"/>
    <property type="evidence" value="ECO:0007669"/>
    <property type="project" value="TreeGrafter"/>
</dbReference>
<dbReference type="InterPro" id="IPR022698">
    <property type="entry name" value="OrsD"/>
</dbReference>
<feature type="region of interest" description="Disordered" evidence="4">
    <location>
        <begin position="1439"/>
        <end position="1533"/>
    </location>
</feature>
<dbReference type="InterPro" id="IPR001650">
    <property type="entry name" value="Helicase_C-like"/>
</dbReference>
<feature type="compositionally biased region" description="Polar residues" evidence="4">
    <location>
        <begin position="1"/>
        <end position="57"/>
    </location>
</feature>
<dbReference type="Pfam" id="PF00271">
    <property type="entry name" value="Helicase_C"/>
    <property type="match status" value="1"/>
</dbReference>
<feature type="compositionally biased region" description="Polar residues" evidence="4">
    <location>
        <begin position="189"/>
        <end position="198"/>
    </location>
</feature>
<feature type="compositionally biased region" description="Polar residues" evidence="4">
    <location>
        <begin position="70"/>
        <end position="87"/>
    </location>
</feature>
<comment type="catalytic activity">
    <reaction evidence="2">
        <text>Couples ATP hydrolysis with the unwinding of duplex DNA by translocating in the 3'-5' direction.</text>
        <dbReference type="EC" id="5.6.2.4"/>
    </reaction>
</comment>
<proteinExistence type="inferred from homology"/>
<feature type="region of interest" description="Disordered" evidence="4">
    <location>
        <begin position="1"/>
        <end position="87"/>
    </location>
</feature>
<evidence type="ECO:0000313" key="6">
    <source>
        <dbReference type="EMBL" id="THH13339.1"/>
    </source>
</evidence>